<evidence type="ECO:0000256" key="8">
    <source>
        <dbReference type="ARBA" id="ARBA00023065"/>
    </source>
</evidence>
<evidence type="ECO:0000256" key="11">
    <source>
        <dbReference type="ARBA" id="ARBA00034430"/>
    </source>
</evidence>
<dbReference type="InterPro" id="IPR003148">
    <property type="entry name" value="RCK_N"/>
</dbReference>
<evidence type="ECO:0000256" key="2">
    <source>
        <dbReference type="ARBA" id="ARBA00022448"/>
    </source>
</evidence>
<feature type="transmembrane region" description="Helical" evidence="13">
    <location>
        <begin position="230"/>
        <end position="252"/>
    </location>
</feature>
<reference evidence="17" key="1">
    <citation type="journal article" date="2019" name="Nat. Commun.">
        <title>Expansion of phycobilisome linker gene families in mesophilic red algae.</title>
        <authorList>
            <person name="Lee J."/>
            <person name="Kim D."/>
            <person name="Bhattacharya D."/>
            <person name="Yoon H.S."/>
        </authorList>
    </citation>
    <scope>NUCLEOTIDE SEQUENCE [LARGE SCALE GENOMIC DNA]</scope>
    <source>
        <strain evidence="17">CCMP 1328</strain>
    </source>
</reference>
<protein>
    <submittedName>
        <fullName evidence="16">Potassium channel subfamily T member 1</fullName>
    </submittedName>
</protein>
<keyword evidence="2" id="KW-0813">Transport</keyword>
<dbReference type="SUPFAM" id="SSF81324">
    <property type="entry name" value="Voltage-gated potassium channels"/>
    <property type="match status" value="1"/>
</dbReference>
<evidence type="ECO:0000256" key="12">
    <source>
        <dbReference type="SAM" id="MobiDB-lite"/>
    </source>
</evidence>
<dbReference type="PANTHER" id="PTHR10027">
    <property type="entry name" value="CALCIUM-ACTIVATED POTASSIUM CHANNEL ALPHA CHAIN"/>
    <property type="match status" value="1"/>
</dbReference>
<accession>A0A5J4YLZ4</accession>
<feature type="region of interest" description="Disordered" evidence="12">
    <location>
        <begin position="936"/>
        <end position="965"/>
    </location>
</feature>
<evidence type="ECO:0000256" key="9">
    <source>
        <dbReference type="ARBA" id="ARBA00023136"/>
    </source>
</evidence>
<dbReference type="PANTHER" id="PTHR10027:SF10">
    <property type="entry name" value="SLOWPOKE 2, ISOFORM D"/>
    <property type="match status" value="1"/>
</dbReference>
<proteinExistence type="predicted"/>
<comment type="subcellular location">
    <subcellularLocation>
        <location evidence="1">Membrane</location>
        <topology evidence="1">Multi-pass membrane protein</topology>
    </subcellularLocation>
</comment>
<gene>
    <name evidence="16" type="ORF">FVE85_7963</name>
</gene>
<dbReference type="InterPro" id="IPR047871">
    <property type="entry name" value="K_chnl_Slo-like"/>
</dbReference>
<feature type="region of interest" description="Disordered" evidence="12">
    <location>
        <begin position="1304"/>
        <end position="1327"/>
    </location>
</feature>
<dbReference type="GO" id="GO:0016020">
    <property type="term" value="C:membrane"/>
    <property type="evidence" value="ECO:0007669"/>
    <property type="project" value="UniProtKB-SubCell"/>
</dbReference>
<name>A0A5J4YLZ4_PORPP</name>
<dbReference type="Pfam" id="PF22614">
    <property type="entry name" value="Slo-like_RCK"/>
    <property type="match status" value="1"/>
</dbReference>
<keyword evidence="4 13" id="KW-0812">Transmembrane</keyword>
<feature type="transmembrane region" description="Helical" evidence="13">
    <location>
        <begin position="102"/>
        <end position="123"/>
    </location>
</feature>
<evidence type="ECO:0000313" key="17">
    <source>
        <dbReference type="Proteomes" id="UP000324585"/>
    </source>
</evidence>
<evidence type="ECO:0000313" key="16">
    <source>
        <dbReference type="EMBL" id="KAA8492456.1"/>
    </source>
</evidence>
<feature type="compositionally biased region" description="Polar residues" evidence="12">
    <location>
        <begin position="1167"/>
        <end position="1177"/>
    </location>
</feature>
<evidence type="ECO:0000256" key="7">
    <source>
        <dbReference type="ARBA" id="ARBA00022989"/>
    </source>
</evidence>
<organism evidence="16 17">
    <name type="scientific">Porphyridium purpureum</name>
    <name type="common">Red alga</name>
    <name type="synonym">Porphyridium cruentum</name>
    <dbReference type="NCBI Taxonomy" id="35688"/>
    <lineage>
        <taxon>Eukaryota</taxon>
        <taxon>Rhodophyta</taxon>
        <taxon>Bangiophyceae</taxon>
        <taxon>Porphyridiales</taxon>
        <taxon>Porphyridiaceae</taxon>
        <taxon>Porphyridium</taxon>
    </lineage>
</organism>
<comment type="catalytic activity">
    <reaction evidence="11">
        <text>K(+)(in) = K(+)(out)</text>
        <dbReference type="Rhea" id="RHEA:29463"/>
        <dbReference type="ChEBI" id="CHEBI:29103"/>
    </reaction>
</comment>
<dbReference type="Proteomes" id="UP000324585">
    <property type="component" value="Unassembled WGS sequence"/>
</dbReference>
<keyword evidence="17" id="KW-1185">Reference proteome</keyword>
<sequence length="1344" mass="148613">MAAWVFDRPISWRETWVLLIMGFGLHIFRALFLRFMRFLSSQIVKQEDSSYENAHMRVSIHPRSRYSQWKKRWTDKLHGSHNSRILVGVQDNFKYVLLFSRVFLSIISTICNFIVITIFFIGIEQRSMSLAMGVLNIVAGVLLSLNFILRSFLDRDFANQSTLDMLLSTNDLVDALTMPSIFASGVGLVSYGNLNYIRIHFMKQDIKRILFGKKATRSRNLQSTPDLHKYLILFFVDIFALVLILACSMVLLERLFEQTGSAPLVTDPNVGIPWNYVTSYYFSVVTIATVGYGDMSPGTYLGRLVVMLMITTFLYYMGNKLASLIPVLGASASFGEKPFKENLANKHVIVTGTIRADDLAMFLKTFYSDYALESARVVLLAESLSMERSDYARILQNAWYDGRVQFVKGNPTNRDDYRRAKLKAAAAVFVFSHPDHPDPIQADIFHANVISGVRSVAPWVPIFAMFLRDEVAQFLEDSLFKSAGIPGNQEMDRAKATADQGFSLEKIVPKRLMECFRAMRPMPESSGRLGGCGELVGSQYLMTGLLSQNVRVPGCYTVIAGLVNSVYAPMPSLEDGFAFVDPALLRAAWRREYLRGAESSFHLWRVPEVVSTPVAYERLLKSAFKKLMVIVLARFRSGARASHDEVAESHAEDASVDDTRMEMLRMGSLVKGGDFLLIIAHPDHAKLLDSRTEAFVQELGQSVNAAVDAAAAASMSTVSSFPAYRSSPRKHFQKSLKFVDLLHASKGDDATAAARESVSIASTIFDKTGLKGHIVIVAESQSETFLIYRLISLLLRNLVHERGAEDTIVVLIPGLSRTRARLLSALSPNVKVLEGSADNLEDLYSTGVESASAFLAIGLGTHYFPNGSDAFCVRQTLKRTFRSCTIYNGSILLRPNANVFFCTNLGESRELISVAQAYPRRMGVRLGHTARGLDYASDGEGDMEQHKANDVPREPFSKSEFGNVEDPTPRHVMSGKAFQMAGVVPLEDVMGVVENVKDDFAALKGKNLFIREIDPMIAHRNYAGGELVSSGILASLLCREFHIPGISEYVMRLAGVYDDELASPLQSLTVPEGFDGKSFRELFDALIDVGVIPIALVRSGLVPVFEGLEPGNTMPYIYTNPMPDTSLSKFDGVIVLRYIDQMPDLASFYAEDSDLKDHVQMVGRTENVGSRTATSPAQADPEARVERMDEEDVLQDEPHKVQEYEKDADEVNHRLEPAFVPEATPVSCQKSPVVASEGDVDGVELHHQNGSYEIPDVAYPSNSAAAAGFPTPEQAIPDAVNVSERQPSMPAESIEPAFRADDHVLSKDPNDVHEPESAAPATRPESPVAAATLAGRASVQFHLA</sequence>
<keyword evidence="6" id="KW-0630">Potassium</keyword>
<dbReference type="GO" id="GO:0005267">
    <property type="term" value="F:potassium channel activity"/>
    <property type="evidence" value="ECO:0007669"/>
    <property type="project" value="UniProtKB-KW"/>
</dbReference>
<evidence type="ECO:0000256" key="10">
    <source>
        <dbReference type="ARBA" id="ARBA00023303"/>
    </source>
</evidence>
<dbReference type="Pfam" id="PF07885">
    <property type="entry name" value="Ion_trans_2"/>
    <property type="match status" value="1"/>
</dbReference>
<evidence type="ECO:0000259" key="14">
    <source>
        <dbReference type="Pfam" id="PF07885"/>
    </source>
</evidence>
<evidence type="ECO:0000256" key="1">
    <source>
        <dbReference type="ARBA" id="ARBA00004141"/>
    </source>
</evidence>
<evidence type="ECO:0000256" key="4">
    <source>
        <dbReference type="ARBA" id="ARBA00022692"/>
    </source>
</evidence>
<evidence type="ECO:0000256" key="6">
    <source>
        <dbReference type="ARBA" id="ARBA00022958"/>
    </source>
</evidence>
<keyword evidence="3" id="KW-0633">Potassium transport</keyword>
<feature type="compositionally biased region" description="Basic and acidic residues" evidence="12">
    <location>
        <begin position="1304"/>
        <end position="1316"/>
    </location>
</feature>
<comment type="caution">
    <text evidence="16">The sequence shown here is derived from an EMBL/GenBank/DDBJ whole genome shotgun (WGS) entry which is preliminary data.</text>
</comment>
<dbReference type="OrthoDB" id="257992at2759"/>
<feature type="compositionally biased region" description="Basic and acidic residues" evidence="12">
    <location>
        <begin position="943"/>
        <end position="957"/>
    </location>
</feature>
<feature type="transmembrane region" description="Helical" evidence="13">
    <location>
        <begin position="300"/>
        <end position="318"/>
    </location>
</feature>
<dbReference type="EMBL" id="VRMN01000009">
    <property type="protein sequence ID" value="KAA8492456.1"/>
    <property type="molecule type" value="Genomic_DNA"/>
</dbReference>
<keyword evidence="5" id="KW-0631">Potassium channel</keyword>
<feature type="domain" description="Potassium channel" evidence="14">
    <location>
        <begin position="273"/>
        <end position="319"/>
    </location>
</feature>
<dbReference type="Gene3D" id="3.40.50.720">
    <property type="entry name" value="NAD(P)-binding Rossmann-like Domain"/>
    <property type="match status" value="1"/>
</dbReference>
<feature type="region of interest" description="Disordered" evidence="12">
    <location>
        <begin position="1167"/>
        <end position="1186"/>
    </location>
</feature>
<keyword evidence="7 13" id="KW-1133">Transmembrane helix</keyword>
<feature type="transmembrane region" description="Helical" evidence="13">
    <location>
        <begin position="16"/>
        <end position="36"/>
    </location>
</feature>
<dbReference type="InterPro" id="IPR013099">
    <property type="entry name" value="K_chnl_dom"/>
</dbReference>
<keyword evidence="10 16" id="KW-0407">Ion channel</keyword>
<dbReference type="Gene3D" id="1.10.287.70">
    <property type="match status" value="1"/>
</dbReference>
<keyword evidence="8" id="KW-0406">Ion transport</keyword>
<evidence type="ECO:0000259" key="15">
    <source>
        <dbReference type="Pfam" id="PF22614"/>
    </source>
</evidence>
<dbReference type="OMA" id="PESHEVP"/>
<evidence type="ECO:0000256" key="5">
    <source>
        <dbReference type="ARBA" id="ARBA00022826"/>
    </source>
</evidence>
<feature type="transmembrane region" description="Helical" evidence="13">
    <location>
        <begin position="272"/>
        <end position="293"/>
    </location>
</feature>
<evidence type="ECO:0000256" key="3">
    <source>
        <dbReference type="ARBA" id="ARBA00022538"/>
    </source>
</evidence>
<feature type="transmembrane region" description="Helical" evidence="13">
    <location>
        <begin position="129"/>
        <end position="149"/>
    </location>
</feature>
<feature type="domain" description="RCK N-terminal" evidence="15">
    <location>
        <begin position="345"/>
        <end position="445"/>
    </location>
</feature>
<evidence type="ECO:0000256" key="13">
    <source>
        <dbReference type="SAM" id="Phobius"/>
    </source>
</evidence>
<keyword evidence="9 13" id="KW-0472">Membrane</keyword>